<feature type="compositionally biased region" description="Polar residues" evidence="1">
    <location>
        <begin position="1"/>
        <end position="24"/>
    </location>
</feature>
<accession>E4NME8</accession>
<dbReference type="STRING" id="469382.Hbor_29070"/>
<keyword evidence="3" id="KW-1185">Reference proteome</keyword>
<dbReference type="HOGENOM" id="CLU_2177802_0_0_2"/>
<evidence type="ECO:0000313" key="2">
    <source>
        <dbReference type="EMBL" id="ADQ68446.1"/>
    </source>
</evidence>
<dbReference type="KEGG" id="hbo:Hbor_29070"/>
<name>E4NME8_HALBP</name>
<reference evidence="2 3" key="1">
    <citation type="journal article" date="2009" name="Stand. Genomic Sci.">
        <title>Complete genome sequence of Halogeometricum borinquense type strain (PR3).</title>
        <authorList>
            <person name="Malfatti S."/>
            <person name="Tindall B.J."/>
            <person name="Schneider S."/>
            <person name="Fahnrich R."/>
            <person name="Lapidus A."/>
            <person name="Labuttii K."/>
            <person name="Copeland A."/>
            <person name="Glavina Del Rio T."/>
            <person name="Nolan M."/>
            <person name="Chen F."/>
            <person name="Lucas S."/>
            <person name="Tice H."/>
            <person name="Cheng J.F."/>
            <person name="Bruce D."/>
            <person name="Goodwin L."/>
            <person name="Pitluck S."/>
            <person name="Anderson I."/>
            <person name="Pati A."/>
            <person name="Ivanova N."/>
            <person name="Mavromatis K."/>
            <person name="Chen A."/>
            <person name="Palaniappan K."/>
            <person name="D'haeseleer P."/>
            <person name="Goker M."/>
            <person name="Bristow J."/>
            <person name="Eisen J.A."/>
            <person name="Markowitz V."/>
            <person name="Hugenholtz P."/>
            <person name="Kyrpides N.C."/>
            <person name="Klenk H.P."/>
            <person name="Chain P."/>
        </authorList>
    </citation>
    <scope>NUCLEOTIDE SEQUENCE [LARGE SCALE GENOMIC DNA]</scope>
    <source>
        <strain evidence="3">ATCC 700274 / DSM 11551 / JCM 10706 / KCTC 4070 / PR3</strain>
    </source>
</reference>
<feature type="compositionally biased region" description="Acidic residues" evidence="1">
    <location>
        <begin position="86"/>
        <end position="109"/>
    </location>
</feature>
<dbReference type="Proteomes" id="UP000006663">
    <property type="component" value="Chromosome"/>
</dbReference>
<protein>
    <submittedName>
        <fullName evidence="2">Uncharacterized protein</fullName>
    </submittedName>
</protein>
<gene>
    <name evidence="2" type="ordered locus">Hbor_29070</name>
</gene>
<evidence type="ECO:0000313" key="3">
    <source>
        <dbReference type="Proteomes" id="UP000006663"/>
    </source>
</evidence>
<dbReference type="EMBL" id="CP001690">
    <property type="protein sequence ID" value="ADQ68446.1"/>
    <property type="molecule type" value="Genomic_DNA"/>
</dbReference>
<organism evidence="2 3">
    <name type="scientific">Halogeometricum borinquense (strain ATCC 700274 / DSM 11551 / JCM 10706 / KCTC 4070 / PR3)</name>
    <dbReference type="NCBI Taxonomy" id="469382"/>
    <lineage>
        <taxon>Archaea</taxon>
        <taxon>Methanobacteriati</taxon>
        <taxon>Methanobacteriota</taxon>
        <taxon>Stenosarchaea group</taxon>
        <taxon>Halobacteria</taxon>
        <taxon>Halobacteriales</taxon>
        <taxon>Haloferacaceae</taxon>
        <taxon>Halogeometricum</taxon>
    </lineage>
</organism>
<evidence type="ECO:0000256" key="1">
    <source>
        <dbReference type="SAM" id="MobiDB-lite"/>
    </source>
</evidence>
<proteinExistence type="predicted"/>
<sequence length="109" mass="11807">MSEAVSVTVSTPDSTALPTSSKNPPLSLDDELEEVGESKDEPEWSRPASCDDPDEPPIPTESVTESAASETVSVMPSQNPPPPPESFDEDEEWDDPEDPDEPLLEELLD</sequence>
<dbReference type="AlphaFoldDB" id="E4NME8"/>
<feature type="compositionally biased region" description="Polar residues" evidence="1">
    <location>
        <begin position="61"/>
        <end position="77"/>
    </location>
</feature>
<feature type="region of interest" description="Disordered" evidence="1">
    <location>
        <begin position="1"/>
        <end position="109"/>
    </location>
</feature>